<name>A0A1M3T1A0_ASPLC</name>
<gene>
    <name evidence="2" type="ORF">ASPFODRAFT_53363</name>
</gene>
<protein>
    <submittedName>
        <fullName evidence="2">Uncharacterized protein</fullName>
    </submittedName>
</protein>
<dbReference type="EMBL" id="KV878255">
    <property type="protein sequence ID" value="OJZ80496.1"/>
    <property type="molecule type" value="Genomic_DNA"/>
</dbReference>
<dbReference type="Proteomes" id="UP000184063">
    <property type="component" value="Unassembled WGS sequence"/>
</dbReference>
<evidence type="ECO:0000313" key="2">
    <source>
        <dbReference type="EMBL" id="OJZ80496.1"/>
    </source>
</evidence>
<organism evidence="2 3">
    <name type="scientific">Aspergillus luchuensis (strain CBS 106.47)</name>
    <dbReference type="NCBI Taxonomy" id="1137211"/>
    <lineage>
        <taxon>Eukaryota</taxon>
        <taxon>Fungi</taxon>
        <taxon>Dikarya</taxon>
        <taxon>Ascomycota</taxon>
        <taxon>Pezizomycotina</taxon>
        <taxon>Eurotiomycetes</taxon>
        <taxon>Eurotiomycetidae</taxon>
        <taxon>Eurotiales</taxon>
        <taxon>Aspergillaceae</taxon>
        <taxon>Aspergillus</taxon>
        <taxon>Aspergillus subgen. Circumdati</taxon>
    </lineage>
</organism>
<reference evidence="3" key="1">
    <citation type="journal article" date="2017" name="Genome Biol.">
        <title>Comparative genomics reveals high biological diversity and specific adaptations in the industrially and medically important fungal genus Aspergillus.</title>
        <authorList>
            <person name="de Vries R.P."/>
            <person name="Riley R."/>
            <person name="Wiebenga A."/>
            <person name="Aguilar-Osorio G."/>
            <person name="Amillis S."/>
            <person name="Uchima C.A."/>
            <person name="Anderluh G."/>
            <person name="Asadollahi M."/>
            <person name="Askin M."/>
            <person name="Barry K."/>
            <person name="Battaglia E."/>
            <person name="Bayram O."/>
            <person name="Benocci T."/>
            <person name="Braus-Stromeyer S.A."/>
            <person name="Caldana C."/>
            <person name="Canovas D."/>
            <person name="Cerqueira G.C."/>
            <person name="Chen F."/>
            <person name="Chen W."/>
            <person name="Choi C."/>
            <person name="Clum A."/>
            <person name="Dos Santos R.A."/>
            <person name="Damasio A.R."/>
            <person name="Diallinas G."/>
            <person name="Emri T."/>
            <person name="Fekete E."/>
            <person name="Flipphi M."/>
            <person name="Freyberg S."/>
            <person name="Gallo A."/>
            <person name="Gournas C."/>
            <person name="Habgood R."/>
            <person name="Hainaut M."/>
            <person name="Harispe M.L."/>
            <person name="Henrissat B."/>
            <person name="Hilden K.S."/>
            <person name="Hope R."/>
            <person name="Hossain A."/>
            <person name="Karabika E."/>
            <person name="Karaffa L."/>
            <person name="Karanyi Z."/>
            <person name="Krasevec N."/>
            <person name="Kuo A."/>
            <person name="Kusch H."/>
            <person name="LaButti K."/>
            <person name="Lagendijk E.L."/>
            <person name="Lapidus A."/>
            <person name="Levasseur A."/>
            <person name="Lindquist E."/>
            <person name="Lipzen A."/>
            <person name="Logrieco A.F."/>
            <person name="MacCabe A."/>
            <person name="Maekelae M.R."/>
            <person name="Malavazi I."/>
            <person name="Melin P."/>
            <person name="Meyer V."/>
            <person name="Mielnichuk N."/>
            <person name="Miskei M."/>
            <person name="Molnar A.P."/>
            <person name="Mule G."/>
            <person name="Ngan C.Y."/>
            <person name="Orejas M."/>
            <person name="Orosz E."/>
            <person name="Ouedraogo J.P."/>
            <person name="Overkamp K.M."/>
            <person name="Park H.-S."/>
            <person name="Perrone G."/>
            <person name="Piumi F."/>
            <person name="Punt P.J."/>
            <person name="Ram A.F."/>
            <person name="Ramon A."/>
            <person name="Rauscher S."/>
            <person name="Record E."/>
            <person name="Riano-Pachon D.M."/>
            <person name="Robert V."/>
            <person name="Roehrig J."/>
            <person name="Ruller R."/>
            <person name="Salamov A."/>
            <person name="Salih N.S."/>
            <person name="Samson R.A."/>
            <person name="Sandor E."/>
            <person name="Sanguinetti M."/>
            <person name="Schuetze T."/>
            <person name="Sepcic K."/>
            <person name="Shelest E."/>
            <person name="Sherlock G."/>
            <person name="Sophianopoulou V."/>
            <person name="Squina F.M."/>
            <person name="Sun H."/>
            <person name="Susca A."/>
            <person name="Todd R.B."/>
            <person name="Tsang A."/>
            <person name="Unkles S.E."/>
            <person name="van de Wiele N."/>
            <person name="van Rossen-Uffink D."/>
            <person name="Oliveira J.V."/>
            <person name="Vesth T.C."/>
            <person name="Visser J."/>
            <person name="Yu J.-H."/>
            <person name="Zhou M."/>
            <person name="Andersen M.R."/>
            <person name="Archer D.B."/>
            <person name="Baker S.E."/>
            <person name="Benoit I."/>
            <person name="Brakhage A.A."/>
            <person name="Braus G.H."/>
            <person name="Fischer R."/>
            <person name="Frisvad J.C."/>
            <person name="Goldman G.H."/>
            <person name="Houbraken J."/>
            <person name="Oakley B."/>
            <person name="Pocsi I."/>
            <person name="Scazzocchio C."/>
            <person name="Seiboth B."/>
            <person name="vanKuyk P.A."/>
            <person name="Wortman J."/>
            <person name="Dyer P.S."/>
            <person name="Grigoriev I.V."/>
        </authorList>
    </citation>
    <scope>NUCLEOTIDE SEQUENCE [LARGE SCALE GENOMIC DNA]</scope>
    <source>
        <strain evidence="3">CBS 106.47</strain>
    </source>
</reference>
<sequence length="81" mass="9357">RIPQPTQLLYGCLRETPVCPQPAQVNGVEQSRQISHPPKSGGYRRPISQWGWPSVWPTSARLLYDLERRLASIEPLRSRRH</sequence>
<feature type="compositionally biased region" description="Polar residues" evidence="1">
    <location>
        <begin position="25"/>
        <end position="34"/>
    </location>
</feature>
<dbReference type="AlphaFoldDB" id="A0A1M3T1A0"/>
<evidence type="ECO:0000256" key="1">
    <source>
        <dbReference type="SAM" id="MobiDB-lite"/>
    </source>
</evidence>
<proteinExistence type="predicted"/>
<evidence type="ECO:0000313" key="3">
    <source>
        <dbReference type="Proteomes" id="UP000184063"/>
    </source>
</evidence>
<accession>A0A1M3T1A0</accession>
<feature type="region of interest" description="Disordered" evidence="1">
    <location>
        <begin position="25"/>
        <end position="45"/>
    </location>
</feature>
<dbReference type="VEuPathDB" id="FungiDB:ASPFODRAFT_53363"/>
<feature type="non-terminal residue" evidence="2">
    <location>
        <position position="1"/>
    </location>
</feature>